<dbReference type="InterPro" id="IPR018483">
    <property type="entry name" value="Carb_kinase_FGGY_CS"/>
</dbReference>
<dbReference type="EMBL" id="JACHIU010000001">
    <property type="protein sequence ID" value="MBB6475608.1"/>
    <property type="molecule type" value="Genomic_DNA"/>
</dbReference>
<feature type="binding site" evidence="10">
    <location>
        <position position="263"/>
    </location>
    <ligand>
        <name>glycerol</name>
        <dbReference type="ChEBI" id="CHEBI:17754"/>
    </ligand>
</feature>
<evidence type="ECO:0000256" key="5">
    <source>
        <dbReference type="ARBA" id="ARBA00022777"/>
    </source>
</evidence>
<feature type="binding site" evidence="10">
    <location>
        <position position="26"/>
    </location>
    <ligand>
        <name>ATP</name>
        <dbReference type="ChEBI" id="CHEBI:30616"/>
    </ligand>
</feature>
<feature type="binding site" evidence="10">
    <location>
        <position position="96"/>
    </location>
    <ligand>
        <name>glycerol</name>
        <dbReference type="ChEBI" id="CHEBI:17754"/>
    </ligand>
</feature>
<dbReference type="PANTHER" id="PTHR10196">
    <property type="entry name" value="SUGAR KINASE"/>
    <property type="match status" value="1"/>
</dbReference>
<keyword evidence="7 10" id="KW-0067">ATP-binding</keyword>
<feature type="binding site" evidence="10">
    <location>
        <position position="264"/>
    </location>
    <ligand>
        <name>glycerol</name>
        <dbReference type="ChEBI" id="CHEBI:17754"/>
    </ligand>
</feature>
<dbReference type="InterPro" id="IPR018484">
    <property type="entry name" value="FGGY_N"/>
</dbReference>
<comment type="caution">
    <text evidence="14">The sequence shown here is derived from an EMBL/GenBank/DDBJ whole genome shotgun (WGS) entry which is preliminary data.</text>
</comment>
<comment type="catalytic activity">
    <reaction evidence="8 10">
        <text>glycerol + ATP = sn-glycerol 3-phosphate + ADP + H(+)</text>
        <dbReference type="Rhea" id="RHEA:21644"/>
        <dbReference type="ChEBI" id="CHEBI:15378"/>
        <dbReference type="ChEBI" id="CHEBI:17754"/>
        <dbReference type="ChEBI" id="CHEBI:30616"/>
        <dbReference type="ChEBI" id="CHEBI:57597"/>
        <dbReference type="ChEBI" id="CHEBI:456216"/>
        <dbReference type="EC" id="2.7.1.30"/>
    </reaction>
</comment>
<evidence type="ECO:0000313" key="14">
    <source>
        <dbReference type="EMBL" id="MBB6475608.1"/>
    </source>
</evidence>
<dbReference type="InterPro" id="IPR043129">
    <property type="entry name" value="ATPase_NBD"/>
</dbReference>
<feature type="binding site" evidence="10">
    <location>
        <position position="148"/>
    </location>
    <ligand>
        <name>glycerol</name>
        <dbReference type="ChEBI" id="CHEBI:17754"/>
    </ligand>
</feature>
<dbReference type="GO" id="GO:0019563">
    <property type="term" value="P:glycerol catabolic process"/>
    <property type="evidence" value="ECO:0007669"/>
    <property type="project" value="UniProtKB-UniRule"/>
</dbReference>
<feature type="binding site" evidence="10">
    <location>
        <position position="97"/>
    </location>
    <ligand>
        <name>sn-glycerol 3-phosphate</name>
        <dbReference type="ChEBI" id="CHEBI:57597"/>
    </ligand>
</feature>
<keyword evidence="5 10" id="KW-0418">Kinase</keyword>
<dbReference type="FunFam" id="3.30.420.40:FF:000008">
    <property type="entry name" value="Glycerol kinase"/>
    <property type="match status" value="1"/>
</dbReference>
<feature type="binding site" evidence="10">
    <location>
        <position position="96"/>
    </location>
    <ligand>
        <name>sn-glycerol 3-phosphate</name>
        <dbReference type="ChEBI" id="CHEBI:57597"/>
    </ligand>
</feature>
<dbReference type="InterPro" id="IPR000577">
    <property type="entry name" value="Carb_kinase_FGGY"/>
</dbReference>
<feature type="binding site" evidence="10">
    <location>
        <position position="28"/>
    </location>
    <ligand>
        <name>ATP</name>
        <dbReference type="ChEBI" id="CHEBI:30616"/>
    </ligand>
</feature>
<proteinExistence type="inferred from homology"/>
<dbReference type="GO" id="GO:0005829">
    <property type="term" value="C:cytosol"/>
    <property type="evidence" value="ECO:0007669"/>
    <property type="project" value="UniProtKB-ARBA"/>
</dbReference>
<feature type="binding site" evidence="10">
    <location>
        <position position="434"/>
    </location>
    <ligand>
        <name>ADP</name>
        <dbReference type="ChEBI" id="CHEBI:456216"/>
    </ligand>
</feature>
<dbReference type="GO" id="GO:0005524">
    <property type="term" value="F:ATP binding"/>
    <property type="evidence" value="ECO:0007669"/>
    <property type="project" value="UniProtKB-UniRule"/>
</dbReference>
<feature type="binding site" evidence="10">
    <location>
        <position position="26"/>
    </location>
    <ligand>
        <name>ADP</name>
        <dbReference type="ChEBI" id="CHEBI:456216"/>
    </ligand>
</feature>
<feature type="binding site" evidence="10">
    <location>
        <position position="263"/>
    </location>
    <ligand>
        <name>sn-glycerol 3-phosphate</name>
        <dbReference type="ChEBI" id="CHEBI:57597"/>
    </ligand>
</feature>
<dbReference type="PROSITE" id="PS00933">
    <property type="entry name" value="FGGY_KINASES_1"/>
    <property type="match status" value="1"/>
</dbReference>
<dbReference type="Proteomes" id="UP000555564">
    <property type="component" value="Unassembled WGS sequence"/>
</dbReference>
<feature type="domain" description="Carbohydrate kinase FGGY N-terminal" evidence="12">
    <location>
        <begin position="20"/>
        <end position="270"/>
    </location>
</feature>
<keyword evidence="15" id="KW-1185">Reference proteome</keyword>
<dbReference type="HAMAP" id="MF_00186">
    <property type="entry name" value="Glycerol_kin"/>
    <property type="match status" value="1"/>
</dbReference>
<dbReference type="EC" id="2.7.1.30" evidence="10"/>
<dbReference type="FunFam" id="3.30.420.40:FF:000007">
    <property type="entry name" value="Glycerol kinase"/>
    <property type="match status" value="1"/>
</dbReference>
<evidence type="ECO:0000256" key="7">
    <source>
        <dbReference type="ARBA" id="ARBA00022840"/>
    </source>
</evidence>
<dbReference type="PIRSF" id="PIRSF000538">
    <property type="entry name" value="GlpK"/>
    <property type="match status" value="1"/>
</dbReference>
<evidence type="ECO:0000256" key="1">
    <source>
        <dbReference type="ARBA" id="ARBA00005190"/>
    </source>
</evidence>
<accession>A0A7X0M899</accession>
<name>A0A7X0M899_9ACTN</name>
<dbReference type="PANTHER" id="PTHR10196:SF69">
    <property type="entry name" value="GLYCEROL KINASE"/>
    <property type="match status" value="1"/>
</dbReference>
<dbReference type="InterPro" id="IPR018485">
    <property type="entry name" value="FGGY_C"/>
</dbReference>
<dbReference type="GO" id="GO:0006072">
    <property type="term" value="P:glycerol-3-phosphate metabolic process"/>
    <property type="evidence" value="ECO:0007669"/>
    <property type="project" value="InterPro"/>
</dbReference>
<dbReference type="AlphaFoldDB" id="A0A7X0M899"/>
<dbReference type="NCBIfam" id="NF000756">
    <property type="entry name" value="PRK00047.1"/>
    <property type="match status" value="1"/>
</dbReference>
<evidence type="ECO:0000259" key="12">
    <source>
        <dbReference type="Pfam" id="PF00370"/>
    </source>
</evidence>
<evidence type="ECO:0000259" key="13">
    <source>
        <dbReference type="Pfam" id="PF02782"/>
    </source>
</evidence>
<feature type="binding site" evidence="10">
    <location>
        <position position="30"/>
    </location>
    <ligand>
        <name>ADP</name>
        <dbReference type="ChEBI" id="CHEBI:456216"/>
    </ligand>
</feature>
<dbReference type="GO" id="GO:0004370">
    <property type="term" value="F:glycerol kinase activity"/>
    <property type="evidence" value="ECO:0007669"/>
    <property type="project" value="UniProtKB-UniRule"/>
</dbReference>
<comment type="pathway">
    <text evidence="1 10">Polyol metabolism; glycerol degradation via glycerol kinase pathway; sn-glycerol 3-phosphate from glycerol: step 1/1.</text>
</comment>
<feature type="binding site" evidence="10">
    <location>
        <position position="430"/>
    </location>
    <ligand>
        <name>ATP</name>
        <dbReference type="ChEBI" id="CHEBI:30616"/>
    </ligand>
</feature>
<comment type="activity regulation">
    <text evidence="10">Inhibited by fructose 1,6-bisphosphate (FBP).</text>
</comment>
<feature type="binding site" evidence="10">
    <location>
        <position position="148"/>
    </location>
    <ligand>
        <name>sn-glycerol 3-phosphate</name>
        <dbReference type="ChEBI" id="CHEBI:57597"/>
    </ligand>
</feature>
<evidence type="ECO:0000256" key="2">
    <source>
        <dbReference type="ARBA" id="ARBA00009156"/>
    </source>
</evidence>
<comment type="function">
    <text evidence="9 10">Key enzyme in the regulation of glycerol uptake and metabolism. Catalyzes the phosphorylation of glycerol to yield sn-glycerol 3-phosphate.</text>
</comment>
<evidence type="ECO:0000313" key="15">
    <source>
        <dbReference type="Proteomes" id="UP000555564"/>
    </source>
</evidence>
<protein>
    <recommendedName>
        <fullName evidence="10">Glycerol kinase</fullName>
        <ecNumber evidence="10">2.7.1.30</ecNumber>
    </recommendedName>
    <alternativeName>
        <fullName evidence="10">ATP:glycerol 3-phosphotransferase</fullName>
    </alternativeName>
    <alternativeName>
        <fullName evidence="10">Glycerokinase</fullName>
        <shortName evidence="10">GK</shortName>
    </alternativeName>
</protein>
<feature type="binding site" evidence="10">
    <location>
        <position position="285"/>
    </location>
    <ligand>
        <name>ADP</name>
        <dbReference type="ChEBI" id="CHEBI:456216"/>
    </ligand>
</feature>
<dbReference type="UniPathway" id="UPA00618">
    <property type="reaction ID" value="UER00672"/>
</dbReference>
<evidence type="ECO:0000256" key="4">
    <source>
        <dbReference type="ARBA" id="ARBA00022741"/>
    </source>
</evidence>
<keyword evidence="4 10" id="KW-0547">Nucleotide-binding</keyword>
<dbReference type="NCBIfam" id="TIGR01311">
    <property type="entry name" value="glycerol_kin"/>
    <property type="match status" value="1"/>
</dbReference>
<gene>
    <name evidence="10" type="primary">glpK</name>
    <name evidence="14" type="ORF">BJ992_005039</name>
</gene>
<dbReference type="InterPro" id="IPR005999">
    <property type="entry name" value="Glycerol_kin"/>
</dbReference>
<feature type="binding site" evidence="10">
    <location>
        <position position="333"/>
    </location>
    <ligand>
        <name>ATP</name>
        <dbReference type="ChEBI" id="CHEBI:30616"/>
    </ligand>
</feature>
<feature type="binding site" evidence="10">
    <location>
        <position position="285"/>
    </location>
    <ligand>
        <name>ATP</name>
        <dbReference type="ChEBI" id="CHEBI:30616"/>
    </ligand>
</feature>
<evidence type="ECO:0000256" key="11">
    <source>
        <dbReference type="RuleBase" id="RU003733"/>
    </source>
</evidence>
<dbReference type="Gene3D" id="3.30.420.40">
    <property type="match status" value="2"/>
</dbReference>
<feature type="binding site" evidence="10">
    <location>
        <position position="329"/>
    </location>
    <ligand>
        <name>ATP</name>
        <dbReference type="ChEBI" id="CHEBI:30616"/>
    </ligand>
</feature>
<dbReference type="Pfam" id="PF02782">
    <property type="entry name" value="FGGY_C"/>
    <property type="match status" value="1"/>
</dbReference>
<dbReference type="Pfam" id="PF00370">
    <property type="entry name" value="FGGY_N"/>
    <property type="match status" value="1"/>
</dbReference>
<evidence type="ECO:0000256" key="9">
    <source>
        <dbReference type="ARBA" id="ARBA00054633"/>
    </source>
</evidence>
<feature type="binding site" evidence="10">
    <location>
        <position position="430"/>
    </location>
    <ligand>
        <name>ADP</name>
        <dbReference type="ChEBI" id="CHEBI:456216"/>
    </ligand>
</feature>
<feature type="binding site" evidence="10">
    <location>
        <position position="26"/>
    </location>
    <ligand>
        <name>sn-glycerol 3-phosphate</name>
        <dbReference type="ChEBI" id="CHEBI:57597"/>
    </ligand>
</feature>
<evidence type="ECO:0000256" key="6">
    <source>
        <dbReference type="ARBA" id="ARBA00022798"/>
    </source>
</evidence>
<evidence type="ECO:0000256" key="8">
    <source>
        <dbReference type="ARBA" id="ARBA00052101"/>
    </source>
</evidence>
<feature type="binding site" evidence="10">
    <location>
        <position position="27"/>
    </location>
    <ligand>
        <name>ATP</name>
        <dbReference type="ChEBI" id="CHEBI:30616"/>
    </ligand>
</feature>
<comment type="similarity">
    <text evidence="2 10 11">Belongs to the FGGY kinase family.</text>
</comment>
<evidence type="ECO:0000256" key="10">
    <source>
        <dbReference type="HAMAP-Rule" id="MF_00186"/>
    </source>
</evidence>
<organism evidence="14 15">
    <name type="scientific">Sphaerisporangium rubeum</name>
    <dbReference type="NCBI Taxonomy" id="321317"/>
    <lineage>
        <taxon>Bacteria</taxon>
        <taxon>Bacillati</taxon>
        <taxon>Actinomycetota</taxon>
        <taxon>Actinomycetes</taxon>
        <taxon>Streptosporangiales</taxon>
        <taxon>Streptosporangiaceae</taxon>
        <taxon>Sphaerisporangium</taxon>
    </lineage>
</organism>
<feature type="domain" description="Carbohydrate kinase FGGY C-terminal" evidence="13">
    <location>
        <begin position="280"/>
        <end position="469"/>
    </location>
</feature>
<evidence type="ECO:0000256" key="3">
    <source>
        <dbReference type="ARBA" id="ARBA00022679"/>
    </source>
</evidence>
<dbReference type="PROSITE" id="PS00445">
    <property type="entry name" value="FGGY_KINASES_2"/>
    <property type="match status" value="1"/>
</dbReference>
<sequence>MLRRVRGPFEEATSMADFVGAVDQGTTSTRFMIFDQGGEEVARHQLEHEQILPRAGWVEHDPAEIWERTRTVIEAASREAGLGPSDLAAVGVTNQRETAVVWNRRTGRPYHNAIVWQDTRTDRIAAALERDGKGEVIRRKAGLPPATYFSGGKIQWILENVDGVREAAEAGDAIFGTIDTWILWNLTGGTDGGVHVTDPTNASRTMLMDLTTLDWDDELLSLFGVPRAMLPEILPSSHPGLYGTTRPDGPLAGEVGLAGDLGDQQAATVGQVCFTPGQAKNTYGTGNFLLLNTGTELVRSSHGLLTTVCYQFADAPPVYALEGSIAVTGSAIQWLRDQLGLIETAADTEPLAASVPDNGGVYFVPAFSGLFAPYWRSDARGAVVGLSRYNTKAHIARATLEAICYQTRDVVEAMRADSGVELDVLRVDGGVTANDLCMQIQADILGVPVSRPVVAETTALGAAYAAGLAVGFWKSTDDLARNWHESKRWHPTWDHDHRDKSYETWKKAVTRTLDWHEPD</sequence>
<dbReference type="CDD" id="cd07769">
    <property type="entry name" value="ASKHA_NBD_FGGY_GK"/>
    <property type="match status" value="1"/>
</dbReference>
<reference evidence="14 15" key="1">
    <citation type="submission" date="2020-08" db="EMBL/GenBank/DDBJ databases">
        <title>Sequencing the genomes of 1000 actinobacteria strains.</title>
        <authorList>
            <person name="Klenk H.-P."/>
        </authorList>
    </citation>
    <scope>NUCLEOTIDE SEQUENCE [LARGE SCALE GENOMIC DNA]</scope>
    <source>
        <strain evidence="14 15">DSM 44936</strain>
    </source>
</reference>
<keyword evidence="6 10" id="KW-0319">Glycerol metabolism</keyword>
<feature type="binding site" evidence="10">
    <location>
        <position position="329"/>
    </location>
    <ligand>
        <name>ADP</name>
        <dbReference type="ChEBI" id="CHEBI:456216"/>
    </ligand>
</feature>
<dbReference type="SUPFAM" id="SSF53067">
    <property type="entry name" value="Actin-like ATPase domain"/>
    <property type="match status" value="2"/>
</dbReference>
<feature type="binding site" evidence="10">
    <location>
        <position position="97"/>
    </location>
    <ligand>
        <name>glycerol</name>
        <dbReference type="ChEBI" id="CHEBI:17754"/>
    </ligand>
</feature>
<keyword evidence="3 10" id="KW-0808">Transferase</keyword>